<reference evidence="12" key="2">
    <citation type="submission" date="2020-09" db="EMBL/GenBank/DDBJ databases">
        <authorList>
            <person name="Sun Q."/>
            <person name="Ohkuma M."/>
        </authorList>
    </citation>
    <scope>NUCLEOTIDE SEQUENCE</scope>
    <source>
        <strain evidence="12">JCM 31311</strain>
    </source>
</reference>
<dbReference type="InterPro" id="IPR049316">
    <property type="entry name" value="GDC-P_C"/>
</dbReference>
<evidence type="ECO:0000256" key="2">
    <source>
        <dbReference type="ARBA" id="ARBA00003788"/>
    </source>
</evidence>
<feature type="modified residue" description="N6-(pyridoxal phosphate)lysine" evidence="8 9">
    <location>
        <position position="700"/>
    </location>
</feature>
<dbReference type="GO" id="GO:0005829">
    <property type="term" value="C:cytosol"/>
    <property type="evidence" value="ECO:0007669"/>
    <property type="project" value="TreeGrafter"/>
</dbReference>
<dbReference type="GO" id="GO:0005960">
    <property type="term" value="C:glycine cleavage complex"/>
    <property type="evidence" value="ECO:0007669"/>
    <property type="project" value="TreeGrafter"/>
</dbReference>
<evidence type="ECO:0000259" key="11">
    <source>
        <dbReference type="Pfam" id="PF21478"/>
    </source>
</evidence>
<organism evidence="12 13">
    <name type="scientific">Deinococcus ruber</name>
    <dbReference type="NCBI Taxonomy" id="1848197"/>
    <lineage>
        <taxon>Bacteria</taxon>
        <taxon>Thermotogati</taxon>
        <taxon>Deinococcota</taxon>
        <taxon>Deinococci</taxon>
        <taxon>Deinococcales</taxon>
        <taxon>Deinococcaceae</taxon>
        <taxon>Deinococcus</taxon>
    </lineage>
</organism>
<dbReference type="HAMAP" id="MF_00711">
    <property type="entry name" value="GcvP"/>
    <property type="match status" value="1"/>
</dbReference>
<dbReference type="SUPFAM" id="SSF53383">
    <property type="entry name" value="PLP-dependent transferases"/>
    <property type="match status" value="2"/>
</dbReference>
<sequence>MPSQRPLTELLQQGDFTRRHIGPSEGEQTEMLADLGYDSLDAFIGTVVPAAIVRPDEMTVGGPVTEAQAIADLKVLAGKNKVFHSYIGMGYSGTHTPPVVLRNILENPGWYTAYTPYQAEISQGRLEMLLNFQQMVMDLTGMEVANASLLDEATAAAEAMTLAKRVAKAKGNVFYVADDVHPQTLDVIRTRAEFFGYDIVTGAADGELPEGTFAALIQTPGTYGDLHDLSPIAERVHAQQAALIVATDLLACALVTPPGEQGADIVIGNSQRFGVPMGFGGPHAAFLACRSAYQRSMPGRVIGVSKDSKGKTALRMAMQTREQHIRREKATSNICTAQALLANMAAAYAVWHGPEGIRTIAERVHLMTGMLAKALQGAGLNPQTSFFDTLSVDAREADIRARAEAKGINFRFDAGKVGVTLDETVTLSDLSDIIEVLTGQTADLTTLEAGAVAGIPANLQRSTPYLTHPTFSAHHSEHGMLRYLKQLENRDYSLTHGMIPLGSCTMKLNATTEMIPVTWPELGAIHPFAPADQTQGYAELLSELEAWLASITGYDAVSLQPNSGAQGEYAGLLTIRKYHEARGDTHRTVCLIPASAHGTNPASAAMMGMSVVVVKTDENGNIDFDDLKAKAEQHSDNLGALMITYPSTHGVFEENVREVCDLIHAHGGQVYLDGANMNAQVGLTSPGFIGSDVSHLNLHKTFAIPHGGGGPGMGPIGVKAHLAPYLPNHSVRATSDSKTGAVSAAPYGSASILPISYLYIRLLGAAGLKRSTEIAILNANYIAHKLRGAYPVLYTGPDHDGKGGRVAHECILDIRPLKQESGVSEEDIAKRLMDYGFHAPTMSFPVPGTLMIEPTESEPKAELDRFIAAMLGIRREIQEVQDGLIRVEDSPLRHAPHTQDDLMSGDWNRAYSRELAAFPSAAQKHWKYWPAVNRVDNVYGDRNFVCSCPPISEYGDFEFAE</sequence>
<dbReference type="InterPro" id="IPR015422">
    <property type="entry name" value="PyrdxlP-dep_Trfase_small"/>
</dbReference>
<keyword evidence="6 8" id="KW-0560">Oxidoreductase</keyword>
<evidence type="ECO:0000256" key="1">
    <source>
        <dbReference type="ARBA" id="ARBA00001933"/>
    </source>
</evidence>
<evidence type="ECO:0000256" key="3">
    <source>
        <dbReference type="ARBA" id="ARBA00010756"/>
    </source>
</evidence>
<feature type="domain" description="Glycine cleavage system P-protein N-terminal" evidence="10">
    <location>
        <begin position="18"/>
        <end position="437"/>
    </location>
</feature>
<dbReference type="GO" id="GO:0030170">
    <property type="term" value="F:pyridoxal phosphate binding"/>
    <property type="evidence" value="ECO:0007669"/>
    <property type="project" value="TreeGrafter"/>
</dbReference>
<protein>
    <recommendedName>
        <fullName evidence="8">Glycine dehydrogenase (decarboxylating)</fullName>
        <ecNumber evidence="8">1.4.4.2</ecNumber>
    </recommendedName>
    <alternativeName>
        <fullName evidence="8">Glycine cleavage system P-protein</fullName>
    </alternativeName>
    <alternativeName>
        <fullName evidence="8">Glycine decarboxylase</fullName>
    </alternativeName>
    <alternativeName>
        <fullName evidence="8">Glycine dehydrogenase (aminomethyl-transferring)</fullName>
    </alternativeName>
</protein>
<dbReference type="GO" id="GO:0016594">
    <property type="term" value="F:glycine binding"/>
    <property type="evidence" value="ECO:0007669"/>
    <property type="project" value="TreeGrafter"/>
</dbReference>
<dbReference type="FunFam" id="3.40.640.10:FF:000005">
    <property type="entry name" value="Glycine dehydrogenase (decarboxylating), mitochondrial"/>
    <property type="match status" value="1"/>
</dbReference>
<evidence type="ECO:0000256" key="4">
    <source>
        <dbReference type="ARBA" id="ARBA00011690"/>
    </source>
</evidence>
<dbReference type="FunFam" id="3.40.640.10:FF:000007">
    <property type="entry name" value="glycine dehydrogenase (Decarboxylating), mitochondrial"/>
    <property type="match status" value="1"/>
</dbReference>
<keyword evidence="5 8" id="KW-0663">Pyridoxal phosphate</keyword>
<dbReference type="EC" id="1.4.4.2" evidence="8"/>
<dbReference type="GO" id="GO:0004375">
    <property type="term" value="F:glycine dehydrogenase (decarboxylating) activity"/>
    <property type="evidence" value="ECO:0007669"/>
    <property type="project" value="UniProtKB-EC"/>
</dbReference>
<dbReference type="NCBIfam" id="TIGR00461">
    <property type="entry name" value="gcvP"/>
    <property type="match status" value="1"/>
</dbReference>
<comment type="catalytic activity">
    <reaction evidence="7 8">
        <text>N(6)-[(R)-lipoyl]-L-lysyl-[glycine-cleavage complex H protein] + glycine + H(+) = N(6)-[(R)-S(8)-aminomethyldihydrolipoyl]-L-lysyl-[glycine-cleavage complex H protein] + CO2</text>
        <dbReference type="Rhea" id="RHEA:24304"/>
        <dbReference type="Rhea" id="RHEA-COMP:10494"/>
        <dbReference type="Rhea" id="RHEA-COMP:10495"/>
        <dbReference type="ChEBI" id="CHEBI:15378"/>
        <dbReference type="ChEBI" id="CHEBI:16526"/>
        <dbReference type="ChEBI" id="CHEBI:57305"/>
        <dbReference type="ChEBI" id="CHEBI:83099"/>
        <dbReference type="ChEBI" id="CHEBI:83143"/>
        <dbReference type="EC" id="1.4.4.2"/>
    </reaction>
</comment>
<evidence type="ECO:0000256" key="5">
    <source>
        <dbReference type="ARBA" id="ARBA00022898"/>
    </source>
</evidence>
<evidence type="ECO:0000259" key="10">
    <source>
        <dbReference type="Pfam" id="PF02347"/>
    </source>
</evidence>
<evidence type="ECO:0000313" key="13">
    <source>
        <dbReference type="Proteomes" id="UP000603865"/>
    </source>
</evidence>
<dbReference type="GO" id="GO:0019464">
    <property type="term" value="P:glycine decarboxylation via glycine cleavage system"/>
    <property type="evidence" value="ECO:0007669"/>
    <property type="project" value="UniProtKB-UniRule"/>
</dbReference>
<dbReference type="EMBL" id="BMQL01000037">
    <property type="protein sequence ID" value="GGR25891.1"/>
    <property type="molecule type" value="Genomic_DNA"/>
</dbReference>
<evidence type="ECO:0000256" key="7">
    <source>
        <dbReference type="ARBA" id="ARBA00049026"/>
    </source>
</evidence>
<dbReference type="RefSeq" id="WP_189092458.1">
    <property type="nucleotide sequence ID" value="NZ_BMQL01000037.1"/>
</dbReference>
<dbReference type="Pfam" id="PF02347">
    <property type="entry name" value="GDC-P"/>
    <property type="match status" value="2"/>
</dbReference>
<comment type="similarity">
    <text evidence="3 8">Belongs to the GcvP family.</text>
</comment>
<dbReference type="Proteomes" id="UP000603865">
    <property type="component" value="Unassembled WGS sequence"/>
</dbReference>
<dbReference type="NCBIfam" id="NF003346">
    <property type="entry name" value="PRK04366.1"/>
    <property type="match status" value="1"/>
</dbReference>
<proteinExistence type="inferred from homology"/>
<dbReference type="PANTHER" id="PTHR11773:SF1">
    <property type="entry name" value="GLYCINE DEHYDROGENASE (DECARBOXYLATING), MITOCHONDRIAL"/>
    <property type="match status" value="1"/>
</dbReference>
<dbReference type="InterPro" id="IPR049315">
    <property type="entry name" value="GDC-P_N"/>
</dbReference>
<dbReference type="InterPro" id="IPR015421">
    <property type="entry name" value="PyrdxlP-dep_Trfase_major"/>
</dbReference>
<evidence type="ECO:0000313" key="12">
    <source>
        <dbReference type="EMBL" id="GGR25891.1"/>
    </source>
</evidence>
<evidence type="ECO:0000256" key="9">
    <source>
        <dbReference type="PIRSR" id="PIRSR603437-50"/>
    </source>
</evidence>
<accession>A0A918FDR4</accession>
<gene>
    <name evidence="8 12" type="primary">gcvP</name>
    <name evidence="12" type="ORF">GCM10008957_41880</name>
</gene>
<evidence type="ECO:0000256" key="6">
    <source>
        <dbReference type="ARBA" id="ARBA00023002"/>
    </source>
</evidence>
<comment type="cofactor">
    <cofactor evidence="1 8 9">
        <name>pyridoxal 5'-phosphate</name>
        <dbReference type="ChEBI" id="CHEBI:597326"/>
    </cofactor>
</comment>
<feature type="domain" description="Glycine dehydrogenase C-terminal" evidence="11">
    <location>
        <begin position="771"/>
        <end position="897"/>
    </location>
</feature>
<dbReference type="AlphaFoldDB" id="A0A918FDR4"/>
<feature type="domain" description="Glycine cleavage system P-protein N-terminal" evidence="10">
    <location>
        <begin position="447"/>
        <end position="738"/>
    </location>
</feature>
<evidence type="ECO:0000256" key="8">
    <source>
        <dbReference type="HAMAP-Rule" id="MF_00711"/>
    </source>
</evidence>
<dbReference type="Pfam" id="PF21478">
    <property type="entry name" value="GcvP2_C"/>
    <property type="match status" value="1"/>
</dbReference>
<reference evidence="12" key="1">
    <citation type="journal article" date="2014" name="Int. J. Syst. Evol. Microbiol.">
        <title>Complete genome sequence of Corynebacterium casei LMG S-19264T (=DSM 44701T), isolated from a smear-ripened cheese.</title>
        <authorList>
            <consortium name="US DOE Joint Genome Institute (JGI-PGF)"/>
            <person name="Walter F."/>
            <person name="Albersmeier A."/>
            <person name="Kalinowski J."/>
            <person name="Ruckert C."/>
        </authorList>
    </citation>
    <scope>NUCLEOTIDE SEQUENCE</scope>
    <source>
        <strain evidence="12">JCM 31311</strain>
    </source>
</reference>
<dbReference type="InterPro" id="IPR020581">
    <property type="entry name" value="GDC_P"/>
</dbReference>
<name>A0A918FDR4_9DEIO</name>
<dbReference type="Gene3D" id="3.90.1150.10">
    <property type="entry name" value="Aspartate Aminotransferase, domain 1"/>
    <property type="match status" value="2"/>
</dbReference>
<comment type="caution">
    <text evidence="12">The sequence shown here is derived from an EMBL/GenBank/DDBJ whole genome shotgun (WGS) entry which is preliminary data.</text>
</comment>
<dbReference type="PANTHER" id="PTHR11773">
    <property type="entry name" value="GLYCINE DEHYDROGENASE, DECARBOXYLATING"/>
    <property type="match status" value="1"/>
</dbReference>
<comment type="function">
    <text evidence="2 8">The glycine cleavage system catalyzes the degradation of glycine. The P protein binds the alpha-amino group of glycine through its pyridoxal phosphate cofactor; CO(2) is released and the remaining methylamine moiety is then transferred to the lipoamide cofactor of the H protein.</text>
</comment>
<dbReference type="Gene3D" id="3.40.640.10">
    <property type="entry name" value="Type I PLP-dependent aspartate aminotransferase-like (Major domain)"/>
    <property type="match status" value="2"/>
</dbReference>
<comment type="subunit">
    <text evidence="4 8">The glycine cleavage system is composed of four proteins: P, T, L and H.</text>
</comment>
<dbReference type="InterPro" id="IPR003437">
    <property type="entry name" value="GcvP"/>
</dbReference>
<dbReference type="CDD" id="cd00613">
    <property type="entry name" value="GDC-P"/>
    <property type="match status" value="2"/>
</dbReference>
<keyword evidence="13" id="KW-1185">Reference proteome</keyword>
<dbReference type="InterPro" id="IPR015424">
    <property type="entry name" value="PyrdxlP-dep_Trfase"/>
</dbReference>